<feature type="region of interest" description="Disordered" evidence="1">
    <location>
        <begin position="78"/>
        <end position="120"/>
    </location>
</feature>
<evidence type="ECO:0000313" key="2">
    <source>
        <dbReference type="EnsemblPlants" id="PGSC0003DMT400090360"/>
    </source>
</evidence>
<evidence type="ECO:0000313" key="3">
    <source>
        <dbReference type="Proteomes" id="UP000011115"/>
    </source>
</evidence>
<reference evidence="3" key="1">
    <citation type="journal article" date="2011" name="Nature">
        <title>Genome sequence and analysis of the tuber crop potato.</title>
        <authorList>
            <consortium name="The Potato Genome Sequencing Consortium"/>
        </authorList>
    </citation>
    <scope>NUCLEOTIDE SEQUENCE [LARGE SCALE GENOMIC DNA]</scope>
    <source>
        <strain evidence="3">cv. DM1-3 516 R44</strain>
    </source>
</reference>
<dbReference type="AlphaFoldDB" id="M1DK81"/>
<dbReference type="InParanoid" id="M1DK81"/>
<name>M1DK81_SOLTU</name>
<keyword evidence="3" id="KW-1185">Reference proteome</keyword>
<evidence type="ECO:0000256" key="1">
    <source>
        <dbReference type="SAM" id="MobiDB-lite"/>
    </source>
</evidence>
<proteinExistence type="predicted"/>
<accession>M1DK81</accession>
<dbReference type="PaxDb" id="4113-PGSC0003DMT400090360"/>
<dbReference type="Proteomes" id="UP000011115">
    <property type="component" value="Unassembled WGS sequence"/>
</dbReference>
<dbReference type="HOGENOM" id="CLU_1920817_0_0_1"/>
<reference evidence="2" key="2">
    <citation type="submission" date="2015-06" db="UniProtKB">
        <authorList>
            <consortium name="EnsemblPlants"/>
        </authorList>
    </citation>
    <scope>IDENTIFICATION</scope>
    <source>
        <strain evidence="2">DM1-3 516 R44</strain>
    </source>
</reference>
<organism evidence="2 3">
    <name type="scientific">Solanum tuberosum</name>
    <name type="common">Potato</name>
    <dbReference type="NCBI Taxonomy" id="4113"/>
    <lineage>
        <taxon>Eukaryota</taxon>
        <taxon>Viridiplantae</taxon>
        <taxon>Streptophyta</taxon>
        <taxon>Embryophyta</taxon>
        <taxon>Tracheophyta</taxon>
        <taxon>Spermatophyta</taxon>
        <taxon>Magnoliopsida</taxon>
        <taxon>eudicotyledons</taxon>
        <taxon>Gunneridae</taxon>
        <taxon>Pentapetalae</taxon>
        <taxon>asterids</taxon>
        <taxon>lamiids</taxon>
        <taxon>Solanales</taxon>
        <taxon>Solanaceae</taxon>
        <taxon>Solanoideae</taxon>
        <taxon>Solaneae</taxon>
        <taxon>Solanum</taxon>
    </lineage>
</organism>
<dbReference type="Gramene" id="PGSC0003DMT400090360">
    <property type="protein sequence ID" value="PGSC0003DMT400090360"/>
    <property type="gene ID" value="PGSC0003DMG400039931"/>
</dbReference>
<protein>
    <submittedName>
        <fullName evidence="2">Uncharacterized protein</fullName>
    </submittedName>
</protein>
<dbReference type="EnsemblPlants" id="PGSC0003DMT400090360">
    <property type="protein sequence ID" value="PGSC0003DMT400090360"/>
    <property type="gene ID" value="PGSC0003DMG400039931"/>
</dbReference>
<sequence length="120" mass="13954">MINAAVFARFRVRMMRVRALREKRRRRRRSKVRRDRRGFRRGCDFELNLLYVEGFNDYECLGKESLLLRGFRVGETKEESHFLGKNGGASRQPARPNRGSEVPSLGRRAMQSAPTAPLKS</sequence>